<evidence type="ECO:0000256" key="4">
    <source>
        <dbReference type="PROSITE-ProRule" id="PRU00259"/>
    </source>
</evidence>
<dbReference type="Proteomes" id="UP000091820">
    <property type="component" value="Unassembled WGS sequence"/>
</dbReference>
<evidence type="ECO:0000256" key="3">
    <source>
        <dbReference type="ARBA" id="ARBA00022927"/>
    </source>
</evidence>
<dbReference type="InterPro" id="IPR016024">
    <property type="entry name" value="ARM-type_fold"/>
</dbReference>
<dbReference type="PROSITE" id="PS50176">
    <property type="entry name" value="ARM_REPEAT"/>
    <property type="match status" value="1"/>
</dbReference>
<dbReference type="EnsemblMetazoa" id="GBRI024792-RA">
    <property type="protein sequence ID" value="GBRI024792-PA"/>
    <property type="gene ID" value="GBRI024792"/>
</dbReference>
<accession>A0A1A9WM95</accession>
<dbReference type="GO" id="GO:0015031">
    <property type="term" value="P:protein transport"/>
    <property type="evidence" value="ECO:0007669"/>
    <property type="project" value="UniProtKB-KW"/>
</dbReference>
<dbReference type="STRING" id="37001.A0A1A9WM95"/>
<dbReference type="InterPro" id="IPR000225">
    <property type="entry name" value="Armadillo"/>
</dbReference>
<comment type="similarity">
    <text evidence="1">Belongs to the importin alpha family.</text>
</comment>
<dbReference type="InterPro" id="IPR011989">
    <property type="entry name" value="ARM-like"/>
</dbReference>
<evidence type="ECO:0000256" key="1">
    <source>
        <dbReference type="ARBA" id="ARBA00010394"/>
    </source>
</evidence>
<keyword evidence="2" id="KW-0813">Transport</keyword>
<keyword evidence="3" id="KW-0653">Protein transport</keyword>
<dbReference type="Pfam" id="PF00514">
    <property type="entry name" value="Arm"/>
    <property type="match status" value="1"/>
</dbReference>
<reference evidence="5" key="2">
    <citation type="submission" date="2020-05" db="UniProtKB">
        <authorList>
            <consortium name="EnsemblMetazoa"/>
        </authorList>
    </citation>
    <scope>IDENTIFICATION</scope>
    <source>
        <strain evidence="5">IAEA</strain>
    </source>
</reference>
<evidence type="ECO:0008006" key="7">
    <source>
        <dbReference type="Google" id="ProtNLM"/>
    </source>
</evidence>
<dbReference type="Gene3D" id="1.25.10.10">
    <property type="entry name" value="Leucine-rich Repeat Variant"/>
    <property type="match status" value="1"/>
</dbReference>
<reference evidence="6" key="1">
    <citation type="submission" date="2014-03" db="EMBL/GenBank/DDBJ databases">
        <authorList>
            <person name="Aksoy S."/>
            <person name="Warren W."/>
            <person name="Wilson R.K."/>
        </authorList>
    </citation>
    <scope>NUCLEOTIDE SEQUENCE [LARGE SCALE GENOMIC DNA]</scope>
    <source>
        <strain evidence="6">IAEA</strain>
    </source>
</reference>
<protein>
    <recommendedName>
        <fullName evidence="7">Armadillo repeat-containing protein 8</fullName>
    </recommendedName>
</protein>
<dbReference type="VEuPathDB" id="VectorBase:GBRI024792"/>
<evidence type="ECO:0000313" key="6">
    <source>
        <dbReference type="Proteomes" id="UP000091820"/>
    </source>
</evidence>
<evidence type="ECO:0000313" key="5">
    <source>
        <dbReference type="EnsemblMetazoa" id="GBRI024792-PA"/>
    </source>
</evidence>
<name>A0A1A9WM95_9MUSC</name>
<dbReference type="AlphaFoldDB" id="A0A1A9WM95"/>
<dbReference type="PANTHER" id="PTHR23316">
    <property type="entry name" value="IMPORTIN ALPHA"/>
    <property type="match status" value="1"/>
</dbReference>
<proteinExistence type="inferred from homology"/>
<keyword evidence="6" id="KW-1185">Reference proteome</keyword>
<dbReference type="SUPFAM" id="SSF48371">
    <property type="entry name" value="ARM repeat"/>
    <property type="match status" value="1"/>
</dbReference>
<sequence length="350" mass="39697">MDARNSERQQQQQIFADNLQEIEEFFSRPERNQQYNAAYSLCSLLSSTHPPSIEELKQSNILSKMLRCLRDTKCPQLQLQFSSAFLVISGLSEQHRLHVVQSGALPLFVRLLSCKDLKICEISTSVLANIAKNSRRECDLIVAYGAALPLSVLMCNSKVEVQKAALDVLQQLSLGSPYRIGLLFESNILSYIKLVLFQPQTDVDVLIRTLILLCYIIQEGNRSQQLRVIKADFFPSLIDALRRDNPHVRRVAADTAFELISATDHVTALSSKNITNLLILLCENLFTEELWVLQIIYDLLLLLEKFSIDVSNILQYDSGFNKLKQMQRNSNKQISQLAIDVVEFCKSNSA</sequence>
<feature type="repeat" description="ARM" evidence="4">
    <location>
        <begin position="103"/>
        <end position="145"/>
    </location>
</feature>
<evidence type="ECO:0000256" key="2">
    <source>
        <dbReference type="ARBA" id="ARBA00022448"/>
    </source>
</evidence>
<organism evidence="5 6">
    <name type="scientific">Glossina brevipalpis</name>
    <dbReference type="NCBI Taxonomy" id="37001"/>
    <lineage>
        <taxon>Eukaryota</taxon>
        <taxon>Metazoa</taxon>
        <taxon>Ecdysozoa</taxon>
        <taxon>Arthropoda</taxon>
        <taxon>Hexapoda</taxon>
        <taxon>Insecta</taxon>
        <taxon>Pterygota</taxon>
        <taxon>Neoptera</taxon>
        <taxon>Endopterygota</taxon>
        <taxon>Diptera</taxon>
        <taxon>Brachycera</taxon>
        <taxon>Muscomorpha</taxon>
        <taxon>Hippoboscoidea</taxon>
        <taxon>Glossinidae</taxon>
        <taxon>Glossina</taxon>
    </lineage>
</organism>
<dbReference type="SMART" id="SM00185">
    <property type="entry name" value="ARM"/>
    <property type="match status" value="4"/>
</dbReference>